<dbReference type="Proteomes" id="UP000321947">
    <property type="component" value="Unassembled WGS sequence"/>
</dbReference>
<dbReference type="EMBL" id="SSTE01011804">
    <property type="protein sequence ID" value="KAA0050562.1"/>
    <property type="molecule type" value="Genomic_DNA"/>
</dbReference>
<reference evidence="4 5" key="1">
    <citation type="submission" date="2019-08" db="EMBL/GenBank/DDBJ databases">
        <title>Draft genome sequences of two oriental melons (Cucumis melo L. var makuwa).</title>
        <authorList>
            <person name="Kwon S.-Y."/>
        </authorList>
    </citation>
    <scope>NUCLEOTIDE SEQUENCE [LARGE SCALE GENOMIC DNA]</scope>
    <source>
        <strain evidence="5">cv. Chang Bougi</strain>
        <strain evidence="4">cv. SW 3</strain>
        <tissue evidence="3">Leaf</tissue>
    </source>
</reference>
<evidence type="ECO:0000256" key="1">
    <source>
        <dbReference type="SAM" id="Coils"/>
    </source>
</evidence>
<feature type="coiled-coil region" evidence="1">
    <location>
        <begin position="82"/>
        <end position="116"/>
    </location>
</feature>
<evidence type="ECO:0000313" key="4">
    <source>
        <dbReference type="Proteomes" id="UP000321393"/>
    </source>
</evidence>
<sequence>MCIRPTEDKLAYILSVIDDASVGVVESSVTQTDHIVAGTFVSQAAEDAHGSQPLSRDEIFDQVLGRRPDYSKEREIQIQVKLDQALERIELQDRNYQALASEMEQMRKLIQDMTRAQQGPPHDP</sequence>
<dbReference type="Proteomes" id="UP000321393">
    <property type="component" value="Unassembled WGS sequence"/>
</dbReference>
<evidence type="ECO:0000313" key="2">
    <source>
        <dbReference type="EMBL" id="KAA0050562.1"/>
    </source>
</evidence>
<accession>A0A5D3D5H1</accession>
<organism evidence="3 5">
    <name type="scientific">Cucumis melo var. makuwa</name>
    <name type="common">Oriental melon</name>
    <dbReference type="NCBI Taxonomy" id="1194695"/>
    <lineage>
        <taxon>Eukaryota</taxon>
        <taxon>Viridiplantae</taxon>
        <taxon>Streptophyta</taxon>
        <taxon>Embryophyta</taxon>
        <taxon>Tracheophyta</taxon>
        <taxon>Spermatophyta</taxon>
        <taxon>Magnoliopsida</taxon>
        <taxon>eudicotyledons</taxon>
        <taxon>Gunneridae</taxon>
        <taxon>Pentapetalae</taxon>
        <taxon>rosids</taxon>
        <taxon>fabids</taxon>
        <taxon>Cucurbitales</taxon>
        <taxon>Cucurbitaceae</taxon>
        <taxon>Benincaseae</taxon>
        <taxon>Cucumis</taxon>
    </lineage>
</organism>
<comment type="caution">
    <text evidence="3">The sequence shown here is derived from an EMBL/GenBank/DDBJ whole genome shotgun (WGS) entry which is preliminary data.</text>
</comment>
<name>A0A5D3D5H1_CUCMM</name>
<proteinExistence type="predicted"/>
<evidence type="ECO:0000313" key="5">
    <source>
        <dbReference type="Proteomes" id="UP000321947"/>
    </source>
</evidence>
<evidence type="ECO:0000313" key="3">
    <source>
        <dbReference type="EMBL" id="TYK18801.1"/>
    </source>
</evidence>
<gene>
    <name evidence="3" type="ORF">E5676_scaffold945G00180</name>
    <name evidence="2" type="ORF">E6C27_scaffold673G00190</name>
</gene>
<dbReference type="EMBL" id="SSTD01007466">
    <property type="protein sequence ID" value="TYK18801.1"/>
    <property type="molecule type" value="Genomic_DNA"/>
</dbReference>
<evidence type="ECO:0008006" key="6">
    <source>
        <dbReference type="Google" id="ProtNLM"/>
    </source>
</evidence>
<protein>
    <recommendedName>
        <fullName evidence="6">CACTA en-spm transposon protein</fullName>
    </recommendedName>
</protein>
<dbReference type="AlphaFoldDB" id="A0A5D3D5H1"/>
<keyword evidence="1" id="KW-0175">Coiled coil</keyword>
<dbReference type="OrthoDB" id="1430750at2759"/>